<gene>
    <name evidence="4" type="ORF">TRAPUB_1374</name>
</gene>
<organism evidence="4 5">
    <name type="scientific">Trametes pubescens</name>
    <name type="common">White-rot fungus</name>
    <dbReference type="NCBI Taxonomy" id="154538"/>
    <lineage>
        <taxon>Eukaryota</taxon>
        <taxon>Fungi</taxon>
        <taxon>Dikarya</taxon>
        <taxon>Basidiomycota</taxon>
        <taxon>Agaricomycotina</taxon>
        <taxon>Agaricomycetes</taxon>
        <taxon>Polyporales</taxon>
        <taxon>Polyporaceae</taxon>
        <taxon>Trametes</taxon>
    </lineage>
</organism>
<dbReference type="Pfam" id="PF00043">
    <property type="entry name" value="GST_C"/>
    <property type="match status" value="1"/>
</dbReference>
<dbReference type="InterPro" id="IPR036249">
    <property type="entry name" value="Thioredoxin-like_sf"/>
</dbReference>
<dbReference type="PANTHER" id="PTHR43986:SF1">
    <property type="entry name" value="ELONGATION FACTOR 1-GAMMA"/>
    <property type="match status" value="1"/>
</dbReference>
<dbReference type="Pfam" id="PF02798">
    <property type="entry name" value="GST_N"/>
    <property type="match status" value="1"/>
</dbReference>
<name>A0A1M2VJI3_TRAPU</name>
<dbReference type="AlphaFoldDB" id="A0A1M2VJI3"/>
<dbReference type="InterPro" id="IPR010987">
    <property type="entry name" value="Glutathione-S-Trfase_C-like"/>
</dbReference>
<sequence>MASIGTLYTWPTQGSGQRIRAVAALNGLQVDLPENYVHHQDNDKPEFRAKFPHGKIPAFDGADGFNLFETTAIARYIASLAPNSTLLGSDLKESALVDQWVSFADNEIAANTTFIYQLVRGVFGTYVKPIHTTFVERQIRALKTLEAHLSTRTFLVNERITLADISVASVIKRAAMVDLDASLRVKFPNVMRHCETVVNQPQLKDIFGTMQYINKALTYVPPAKEKK</sequence>
<keyword evidence="4" id="KW-0251">Elongation factor</keyword>
<dbReference type="CDD" id="cd03044">
    <property type="entry name" value="GST_N_EF1Bgamma"/>
    <property type="match status" value="1"/>
</dbReference>
<dbReference type="InterPro" id="IPR040079">
    <property type="entry name" value="Glutathione_S-Trfase"/>
</dbReference>
<protein>
    <submittedName>
        <fullName evidence="4">Elongation factor 1-gamma</fullName>
    </submittedName>
</protein>
<dbReference type="SUPFAM" id="SSF47616">
    <property type="entry name" value="GST C-terminal domain-like"/>
    <property type="match status" value="1"/>
</dbReference>
<dbReference type="InterPro" id="IPR004045">
    <property type="entry name" value="Glutathione_S-Trfase_N"/>
</dbReference>
<dbReference type="InterPro" id="IPR004046">
    <property type="entry name" value="GST_C"/>
</dbReference>
<evidence type="ECO:0000256" key="1">
    <source>
        <dbReference type="RuleBase" id="RU003494"/>
    </source>
</evidence>
<dbReference type="Gene3D" id="3.40.30.10">
    <property type="entry name" value="Glutaredoxin"/>
    <property type="match status" value="1"/>
</dbReference>
<proteinExistence type="inferred from homology"/>
<dbReference type="PROSITE" id="PS50405">
    <property type="entry name" value="GST_CTER"/>
    <property type="match status" value="1"/>
</dbReference>
<dbReference type="CDD" id="cd03181">
    <property type="entry name" value="GST_C_EF1Bgamma_like"/>
    <property type="match status" value="1"/>
</dbReference>
<evidence type="ECO:0000259" key="2">
    <source>
        <dbReference type="PROSITE" id="PS50404"/>
    </source>
</evidence>
<keyword evidence="4" id="KW-0648">Protein biosynthesis</keyword>
<dbReference type="PROSITE" id="PS50404">
    <property type="entry name" value="GST_NTER"/>
    <property type="match status" value="1"/>
</dbReference>
<dbReference type="GO" id="GO:0003746">
    <property type="term" value="F:translation elongation factor activity"/>
    <property type="evidence" value="ECO:0007669"/>
    <property type="project" value="UniProtKB-KW"/>
</dbReference>
<dbReference type="SUPFAM" id="SSF52833">
    <property type="entry name" value="Thioredoxin-like"/>
    <property type="match status" value="1"/>
</dbReference>
<dbReference type="InterPro" id="IPR036282">
    <property type="entry name" value="Glutathione-S-Trfase_C_sf"/>
</dbReference>
<dbReference type="STRING" id="154538.A0A1M2VJI3"/>
<dbReference type="Gene3D" id="1.20.1050.10">
    <property type="match status" value="1"/>
</dbReference>
<dbReference type="OrthoDB" id="249703at2759"/>
<evidence type="ECO:0000313" key="4">
    <source>
        <dbReference type="EMBL" id="OJT07730.1"/>
    </source>
</evidence>
<dbReference type="OMA" id="WICYAQG"/>
<dbReference type="InterPro" id="IPR050802">
    <property type="entry name" value="EF-GSTs"/>
</dbReference>
<dbReference type="PANTHER" id="PTHR43986">
    <property type="entry name" value="ELONGATION FACTOR 1-GAMMA"/>
    <property type="match status" value="1"/>
</dbReference>
<keyword evidence="5" id="KW-1185">Reference proteome</keyword>
<dbReference type="GO" id="GO:0005634">
    <property type="term" value="C:nucleus"/>
    <property type="evidence" value="ECO:0007669"/>
    <property type="project" value="TreeGrafter"/>
</dbReference>
<dbReference type="EMBL" id="MNAD01001130">
    <property type="protein sequence ID" value="OJT07730.1"/>
    <property type="molecule type" value="Genomic_DNA"/>
</dbReference>
<comment type="caution">
    <text evidence="4">The sequence shown here is derived from an EMBL/GenBank/DDBJ whole genome shotgun (WGS) entry which is preliminary data.</text>
</comment>
<dbReference type="GO" id="GO:0005737">
    <property type="term" value="C:cytoplasm"/>
    <property type="evidence" value="ECO:0007669"/>
    <property type="project" value="TreeGrafter"/>
</dbReference>
<evidence type="ECO:0000313" key="5">
    <source>
        <dbReference type="Proteomes" id="UP000184267"/>
    </source>
</evidence>
<evidence type="ECO:0000259" key="3">
    <source>
        <dbReference type="PROSITE" id="PS50405"/>
    </source>
</evidence>
<dbReference type="FunFam" id="1.20.1050.10:FF:000006">
    <property type="entry name" value="Elongation factor 1 gamma"/>
    <property type="match status" value="1"/>
</dbReference>
<dbReference type="SFLD" id="SFLDG00358">
    <property type="entry name" value="Main_(cytGST)"/>
    <property type="match status" value="1"/>
</dbReference>
<accession>A0A1M2VJI3</accession>
<comment type="similarity">
    <text evidence="1">Belongs to the GST superfamily.</text>
</comment>
<dbReference type="SFLD" id="SFLDS00019">
    <property type="entry name" value="Glutathione_Transferase_(cytos"/>
    <property type="match status" value="1"/>
</dbReference>
<reference evidence="4 5" key="1">
    <citation type="submission" date="2016-10" db="EMBL/GenBank/DDBJ databases">
        <title>Genome sequence of the basidiomycete white-rot fungus Trametes pubescens.</title>
        <authorList>
            <person name="Makela M.R."/>
            <person name="Granchi Z."/>
            <person name="Peng M."/>
            <person name="De Vries R.P."/>
            <person name="Grigoriev I."/>
            <person name="Riley R."/>
            <person name="Hilden K."/>
        </authorList>
    </citation>
    <scope>NUCLEOTIDE SEQUENCE [LARGE SCALE GENOMIC DNA]</scope>
    <source>
        <strain evidence="4 5">FBCC735</strain>
    </source>
</reference>
<dbReference type="Proteomes" id="UP000184267">
    <property type="component" value="Unassembled WGS sequence"/>
</dbReference>
<dbReference type="FunFam" id="3.40.30.10:FF:000142">
    <property type="entry name" value="Elongation factor 1 gamma"/>
    <property type="match status" value="1"/>
</dbReference>
<feature type="domain" description="GST N-terminal" evidence="2">
    <location>
        <begin position="3"/>
        <end position="85"/>
    </location>
</feature>
<feature type="domain" description="GST C-terminal" evidence="3">
    <location>
        <begin position="90"/>
        <end position="227"/>
    </location>
</feature>